<organism evidence="2 3">
    <name type="scientific">Synchytrium endobioticum</name>
    <dbReference type="NCBI Taxonomy" id="286115"/>
    <lineage>
        <taxon>Eukaryota</taxon>
        <taxon>Fungi</taxon>
        <taxon>Fungi incertae sedis</taxon>
        <taxon>Chytridiomycota</taxon>
        <taxon>Chytridiomycota incertae sedis</taxon>
        <taxon>Chytridiomycetes</taxon>
        <taxon>Synchytriales</taxon>
        <taxon>Synchytriaceae</taxon>
        <taxon>Synchytrium</taxon>
    </lineage>
</organism>
<accession>A0A507DH46</accession>
<dbReference type="EMBL" id="QEAN01000071">
    <property type="protein sequence ID" value="TPX50160.1"/>
    <property type="molecule type" value="Genomic_DNA"/>
</dbReference>
<proteinExistence type="predicted"/>
<evidence type="ECO:0000256" key="1">
    <source>
        <dbReference type="SAM" id="MobiDB-lite"/>
    </source>
</evidence>
<dbReference type="SUPFAM" id="SSF63748">
    <property type="entry name" value="Tudor/PWWP/MBT"/>
    <property type="match status" value="1"/>
</dbReference>
<feature type="compositionally biased region" description="Polar residues" evidence="1">
    <location>
        <begin position="295"/>
        <end position="312"/>
    </location>
</feature>
<evidence type="ECO:0008006" key="4">
    <source>
        <dbReference type="Google" id="ProtNLM"/>
    </source>
</evidence>
<name>A0A507DH46_9FUNG</name>
<reference evidence="2 3" key="1">
    <citation type="journal article" date="2019" name="Sci. Rep.">
        <title>Comparative genomics of chytrid fungi reveal insights into the obligate biotrophic and pathogenic lifestyle of Synchytrium endobioticum.</title>
        <authorList>
            <person name="van de Vossenberg B.T.L.H."/>
            <person name="Warris S."/>
            <person name="Nguyen H.D.T."/>
            <person name="van Gent-Pelzer M.P.E."/>
            <person name="Joly D.L."/>
            <person name="van de Geest H.C."/>
            <person name="Bonants P.J.M."/>
            <person name="Smith D.S."/>
            <person name="Levesque C.A."/>
            <person name="van der Lee T.A.J."/>
        </authorList>
    </citation>
    <scope>NUCLEOTIDE SEQUENCE [LARGE SCALE GENOMIC DNA]</scope>
    <source>
        <strain evidence="2 3">MB42</strain>
    </source>
</reference>
<feature type="compositionally biased region" description="Low complexity" evidence="1">
    <location>
        <begin position="255"/>
        <end position="264"/>
    </location>
</feature>
<comment type="caution">
    <text evidence="2">The sequence shown here is derived from an EMBL/GenBank/DDBJ whole genome shotgun (WGS) entry which is preliminary data.</text>
</comment>
<evidence type="ECO:0000313" key="2">
    <source>
        <dbReference type="EMBL" id="TPX50160.1"/>
    </source>
</evidence>
<feature type="region of interest" description="Disordered" evidence="1">
    <location>
        <begin position="386"/>
        <end position="422"/>
    </location>
</feature>
<feature type="compositionally biased region" description="Pro residues" evidence="1">
    <location>
        <begin position="348"/>
        <end position="357"/>
    </location>
</feature>
<dbReference type="Proteomes" id="UP000317494">
    <property type="component" value="Unassembled WGS sequence"/>
</dbReference>
<dbReference type="VEuPathDB" id="FungiDB:SeMB42_g02338"/>
<feature type="compositionally biased region" description="Basic and acidic residues" evidence="1">
    <location>
        <begin position="338"/>
        <end position="347"/>
    </location>
</feature>
<dbReference type="AlphaFoldDB" id="A0A507DH46"/>
<protein>
    <recommendedName>
        <fullName evidence="4">PWWP domain-containing protein</fullName>
    </recommendedName>
</protein>
<gene>
    <name evidence="2" type="ORF">SeMB42_g02338</name>
</gene>
<dbReference type="CDD" id="cd05162">
    <property type="entry name" value="PWWP"/>
    <property type="match status" value="1"/>
</dbReference>
<sequence>MGRLARYAIPYTGPGERCLSDLIWHPKNRLCWLPMSASSRISPRIAQATSASPASNCYDDDFEKYEMARWHLERMTKSVLADWKAEDHVNNTGTRKDTGSAHGAGTVEQDQKLDASNSNHNVNPVDSDHAVHEGDVVFVDPLDPNAPYWWIGMIVPKQELDPSMSTLVKDCEVVVRYFDDCHYSTLSISDIKPFTPGSGLYERFIQIPEFVNHKGYKRAIDFLSTGRAPQRFKWKLWNTSGKYRSATGDTPEPSDPSASNSNNNRAISQRRHTGVPLHLQTSLTTLTTKHKRSRQSTPIPSTTNHPKTTTSPLPKHASPTESTSSSDSDISHKTRSSARLETHKPEHQLPPPLPPSRAPSFSNLLSQIFTDMNQVDADGLVKRAPTPLLAPMKRSNQRPAARKQLSQLALASPPSPHPSDIPTPKVMFLDPFRPSPPLAPDIRARLLDTLAERIRQGASCYQKINTLIRNVPRRKGIERNQAVQELNRHVEVTKEMVVRWGQEDRGERDIDEGRLVGGSTMKRSASFVADGGNGSLFKNVDGRCFVHSVSETYNKYGRRLRSPGYGSTSQDITRHSRRGACAKFHDLETAAQLDPADGEIPHLGQFFDMKYSSTLTILTLKFTRAKGNYDVTTILDFSTYCTINHLQHLIDHHVPFTLGCLFRIPLHSKIWLLLDLCLKFVRK</sequence>
<keyword evidence="3" id="KW-1185">Reference proteome</keyword>
<evidence type="ECO:0000313" key="3">
    <source>
        <dbReference type="Proteomes" id="UP000317494"/>
    </source>
</evidence>
<feature type="region of interest" description="Disordered" evidence="1">
    <location>
        <begin position="243"/>
        <end position="361"/>
    </location>
</feature>
<dbReference type="Gene3D" id="2.30.30.140">
    <property type="match status" value="1"/>
</dbReference>
<feature type="compositionally biased region" description="Low complexity" evidence="1">
    <location>
        <begin position="319"/>
        <end position="328"/>
    </location>
</feature>
<feature type="compositionally biased region" description="Low complexity" evidence="1">
    <location>
        <begin position="277"/>
        <end position="287"/>
    </location>
</feature>